<gene>
    <name evidence="2" type="ORF">PoB_000962900</name>
</gene>
<dbReference type="EMBL" id="BLXT01001094">
    <property type="protein sequence ID" value="GFN83123.1"/>
    <property type="molecule type" value="Genomic_DNA"/>
</dbReference>
<proteinExistence type="predicted"/>
<accession>A0AAV3YM33</accession>
<dbReference type="AlphaFoldDB" id="A0AAV3YM33"/>
<evidence type="ECO:0000256" key="1">
    <source>
        <dbReference type="SAM" id="Phobius"/>
    </source>
</evidence>
<protein>
    <submittedName>
        <fullName evidence="2">Uncharacterized protein</fullName>
    </submittedName>
</protein>
<dbReference type="Proteomes" id="UP000735302">
    <property type="component" value="Unassembled WGS sequence"/>
</dbReference>
<keyword evidence="1" id="KW-0812">Transmembrane</keyword>
<comment type="caution">
    <text evidence="2">The sequence shown here is derived from an EMBL/GenBank/DDBJ whole genome shotgun (WGS) entry which is preliminary data.</text>
</comment>
<feature type="transmembrane region" description="Helical" evidence="1">
    <location>
        <begin position="27"/>
        <end position="50"/>
    </location>
</feature>
<keyword evidence="1" id="KW-1133">Transmembrane helix</keyword>
<evidence type="ECO:0000313" key="2">
    <source>
        <dbReference type="EMBL" id="GFN83123.1"/>
    </source>
</evidence>
<name>A0AAV3YM33_9GAST</name>
<reference evidence="2 3" key="1">
    <citation type="journal article" date="2021" name="Elife">
        <title>Chloroplast acquisition without the gene transfer in kleptoplastic sea slugs, Plakobranchus ocellatus.</title>
        <authorList>
            <person name="Maeda T."/>
            <person name="Takahashi S."/>
            <person name="Yoshida T."/>
            <person name="Shimamura S."/>
            <person name="Takaki Y."/>
            <person name="Nagai Y."/>
            <person name="Toyoda A."/>
            <person name="Suzuki Y."/>
            <person name="Arimoto A."/>
            <person name="Ishii H."/>
            <person name="Satoh N."/>
            <person name="Nishiyama T."/>
            <person name="Hasebe M."/>
            <person name="Maruyama T."/>
            <person name="Minagawa J."/>
            <person name="Obokata J."/>
            <person name="Shigenobu S."/>
        </authorList>
    </citation>
    <scope>NUCLEOTIDE SEQUENCE [LARGE SCALE GENOMIC DNA]</scope>
</reference>
<organism evidence="2 3">
    <name type="scientific">Plakobranchus ocellatus</name>
    <dbReference type="NCBI Taxonomy" id="259542"/>
    <lineage>
        <taxon>Eukaryota</taxon>
        <taxon>Metazoa</taxon>
        <taxon>Spiralia</taxon>
        <taxon>Lophotrochozoa</taxon>
        <taxon>Mollusca</taxon>
        <taxon>Gastropoda</taxon>
        <taxon>Heterobranchia</taxon>
        <taxon>Euthyneura</taxon>
        <taxon>Panpulmonata</taxon>
        <taxon>Sacoglossa</taxon>
        <taxon>Placobranchoidea</taxon>
        <taxon>Plakobranchidae</taxon>
        <taxon>Plakobranchus</taxon>
    </lineage>
</organism>
<sequence length="91" mass="10529">MKRQRQRNIKKRGSSNRQKMKQDLFRWIRIWSLTLISGAISIHAVLFPAYPLDLAAISKAFLRGFLVLFETDIAAHSGVSQLLKFEIPFIK</sequence>
<evidence type="ECO:0000313" key="3">
    <source>
        <dbReference type="Proteomes" id="UP000735302"/>
    </source>
</evidence>
<keyword evidence="3" id="KW-1185">Reference proteome</keyword>
<keyword evidence="1" id="KW-0472">Membrane</keyword>